<feature type="transmembrane region" description="Helical" evidence="1">
    <location>
        <begin position="300"/>
        <end position="321"/>
    </location>
</feature>
<evidence type="ECO:0000256" key="1">
    <source>
        <dbReference type="SAM" id="Phobius"/>
    </source>
</evidence>
<feature type="transmembrane region" description="Helical" evidence="1">
    <location>
        <begin position="147"/>
        <end position="170"/>
    </location>
</feature>
<proteinExistence type="predicted"/>
<evidence type="ECO:0000313" key="3">
    <source>
        <dbReference type="Proteomes" id="UP000887116"/>
    </source>
</evidence>
<gene>
    <name evidence="2" type="primary">AVEN_170186_1</name>
    <name evidence="2" type="ORF">TNCT_133631</name>
</gene>
<accession>A0A8X6KBX1</accession>
<keyword evidence="1" id="KW-0812">Transmembrane</keyword>
<evidence type="ECO:0000313" key="2">
    <source>
        <dbReference type="EMBL" id="GFQ67263.1"/>
    </source>
</evidence>
<protein>
    <recommendedName>
        <fullName evidence="4">Gustatory receptor</fullName>
    </recommendedName>
</protein>
<comment type="caution">
    <text evidence="2">The sequence shown here is derived from an EMBL/GenBank/DDBJ whole genome shotgun (WGS) entry which is preliminary data.</text>
</comment>
<organism evidence="2 3">
    <name type="scientific">Trichonephila clavata</name>
    <name type="common">Joro spider</name>
    <name type="synonym">Nephila clavata</name>
    <dbReference type="NCBI Taxonomy" id="2740835"/>
    <lineage>
        <taxon>Eukaryota</taxon>
        <taxon>Metazoa</taxon>
        <taxon>Ecdysozoa</taxon>
        <taxon>Arthropoda</taxon>
        <taxon>Chelicerata</taxon>
        <taxon>Arachnida</taxon>
        <taxon>Araneae</taxon>
        <taxon>Araneomorphae</taxon>
        <taxon>Entelegynae</taxon>
        <taxon>Araneoidea</taxon>
        <taxon>Nephilidae</taxon>
        <taxon>Trichonephila</taxon>
    </lineage>
</organism>
<name>A0A8X6KBX1_TRICU</name>
<reference evidence="2" key="1">
    <citation type="submission" date="2020-07" db="EMBL/GenBank/DDBJ databases">
        <title>Multicomponent nature underlies the extraordinary mechanical properties of spider dragline silk.</title>
        <authorList>
            <person name="Kono N."/>
            <person name="Nakamura H."/>
            <person name="Mori M."/>
            <person name="Yoshida Y."/>
            <person name="Ohtoshi R."/>
            <person name="Malay A.D."/>
            <person name="Moran D.A.P."/>
            <person name="Tomita M."/>
            <person name="Numata K."/>
            <person name="Arakawa K."/>
        </authorList>
    </citation>
    <scope>NUCLEOTIDE SEQUENCE</scope>
</reference>
<feature type="transmembrane region" description="Helical" evidence="1">
    <location>
        <begin position="378"/>
        <end position="396"/>
    </location>
</feature>
<dbReference type="Proteomes" id="UP000887116">
    <property type="component" value="Unassembled WGS sequence"/>
</dbReference>
<sequence>MPNSFVVKNKGIKTYLNSNFSICRQTQTEWPNGPVLKETGSIIGKYNIPSRIFTFLCFAGFVQTSNEKRKTLKCWPLLHFLLLFAVIDYFLMTILSFEPFMLKVNSAFLLAMILILVICFSMRRARRRLTILILKLQYLQPSPKEKMFDLLILILFLIQVALGVACTITADKDISTDFAYGKELKSHWVRLMLIFFKEFLLLLISPFLPCLVALVYCTICLRCSRFVRNMTHKISLYSPEQFGPSEQIRILRHKAKIDEILKIAQDIFSVPSFCLMLANTISCYTTLGCYLLTPLQVYQLMGYSVTGIISFLCLVGTLWVAGALPVELNNLKGTFYEKVYLRCIFFGFHKEQSLWREILEKPDFVFSGCDILFYKRSSILAAVGTLVTYTVLVINVQESH</sequence>
<evidence type="ECO:0008006" key="4">
    <source>
        <dbReference type="Google" id="ProtNLM"/>
    </source>
</evidence>
<keyword evidence="1" id="KW-1133">Transmembrane helix</keyword>
<feature type="transmembrane region" description="Helical" evidence="1">
    <location>
        <begin position="107"/>
        <end position="126"/>
    </location>
</feature>
<feature type="transmembrane region" description="Helical" evidence="1">
    <location>
        <begin position="77"/>
        <end position="95"/>
    </location>
</feature>
<feature type="transmembrane region" description="Helical" evidence="1">
    <location>
        <begin position="199"/>
        <end position="221"/>
    </location>
</feature>
<dbReference type="AlphaFoldDB" id="A0A8X6KBX1"/>
<keyword evidence="3" id="KW-1185">Reference proteome</keyword>
<dbReference type="EMBL" id="BMAO01030320">
    <property type="protein sequence ID" value="GFQ67263.1"/>
    <property type="molecule type" value="Genomic_DNA"/>
</dbReference>
<dbReference type="OrthoDB" id="10328358at2759"/>
<keyword evidence="1" id="KW-0472">Membrane</keyword>